<dbReference type="Gene3D" id="2.60.40.60">
    <property type="entry name" value="Cadherins"/>
    <property type="match status" value="1"/>
</dbReference>
<dbReference type="AlphaFoldDB" id="A0A3D0KI66"/>
<accession>A0A3D0KI66</accession>
<dbReference type="EMBL" id="DOTR01000071">
    <property type="protein sequence ID" value="HCA02990.1"/>
    <property type="molecule type" value="Genomic_DNA"/>
</dbReference>
<protein>
    <submittedName>
        <fullName evidence="1">Uncharacterized protein</fullName>
    </submittedName>
</protein>
<evidence type="ECO:0000313" key="1">
    <source>
        <dbReference type="EMBL" id="HCA02990.1"/>
    </source>
</evidence>
<comment type="caution">
    <text evidence="1">The sequence shown here is derived from an EMBL/GenBank/DDBJ whole genome shotgun (WGS) entry which is preliminary data.</text>
</comment>
<dbReference type="CDD" id="cd11304">
    <property type="entry name" value="Cadherin_repeat"/>
    <property type="match status" value="1"/>
</dbReference>
<gene>
    <name evidence="1" type="ORF">DEO68_12635</name>
</gene>
<organism evidence="1">
    <name type="scientific">Halomonas campaniensis</name>
    <dbReference type="NCBI Taxonomy" id="213554"/>
    <lineage>
        <taxon>Bacteria</taxon>
        <taxon>Pseudomonadati</taxon>
        <taxon>Pseudomonadota</taxon>
        <taxon>Gammaproteobacteria</taxon>
        <taxon>Oceanospirillales</taxon>
        <taxon>Halomonadaceae</taxon>
        <taxon>Halomonas</taxon>
    </lineage>
</organism>
<feature type="non-terminal residue" evidence="1">
    <location>
        <position position="563"/>
    </location>
</feature>
<name>A0A3D0KI66_9GAMM</name>
<sequence>MQIGDTRYNVETDPSVDGYVYSVERVNGQLYVSYSVGSDLRIISVSPDGSVSTAPSPVLNPRTDDNSDSVIFKGLSDGNILVTWYSGSSGTGFTDTYFKIIDGTGQEVVGATKINSEAGSLNRFTEVAELSNGNLAFVWATGGSDYAMRRFEVDGTPVDNEQLSVTSLAGISGSQYQHNIAANDTGFIITWDAYDYNNYLGMLFDNDASMPTQVNGSNRFSIGDSIAKGNASQYVETLPNGNYLVLFKGATGDSSTRDVRYQIYDDSGNALLSSDTVIGGMNSWGDFSKPVILDDRLVVSYSYVDYNTDPTTIERYLVSYDFDGNFIEDLSSTIPTTQAEYGYITSFVDVDGNLSWLVNDDDSGNGDYDTWLLRQSEVIPEGEVSNEAPAIILPSSLVFDENTSANAVSGLSITDGNADNQTVTLTATDGTINLANINGLTKVSGEYNSGFVTFSGDLNDVNTALNSLTFTPTANVSGNNAASLFIQTADGNGGSDSQTLEFNITDVDPIIGNNSFSVNKNSVNGTVIGTVTPSGDTNGLTFSITSGNESGAFAIDKWLCKSY</sequence>
<reference evidence="1" key="1">
    <citation type="journal article" date="2018" name="Nat. Biotechnol.">
        <title>A standardized bacterial taxonomy based on genome phylogeny substantially revises the tree of life.</title>
        <authorList>
            <person name="Parks D.H."/>
            <person name="Chuvochina M."/>
            <person name="Waite D.W."/>
            <person name="Rinke C."/>
            <person name="Skarshewski A."/>
            <person name="Chaumeil P.A."/>
            <person name="Hugenholtz P."/>
        </authorList>
    </citation>
    <scope>NUCLEOTIDE SEQUENCE [LARGE SCALE GENOMIC DNA]</scope>
    <source>
        <strain evidence="1">UBA11284</strain>
    </source>
</reference>
<proteinExistence type="predicted"/>